<comment type="caution">
    <text evidence="3">The sequence shown here is derived from an EMBL/GenBank/DDBJ whole genome shotgun (WGS) entry which is preliminary data.</text>
</comment>
<proteinExistence type="inferred from homology"/>
<protein>
    <recommendedName>
        <fullName evidence="2">Terpene synthase</fullName>
        <ecNumber evidence="2">4.2.3.-</ecNumber>
    </recommendedName>
</protein>
<dbReference type="EC" id="4.2.3.-" evidence="2"/>
<dbReference type="InterPro" id="IPR034686">
    <property type="entry name" value="Terpene_cyclase-like_2"/>
</dbReference>
<gene>
    <name evidence="3" type="ORF">ODALV1_LOCUS8088</name>
</gene>
<evidence type="ECO:0000256" key="2">
    <source>
        <dbReference type="RuleBase" id="RU366034"/>
    </source>
</evidence>
<reference evidence="3 4" key="1">
    <citation type="submission" date="2024-08" db="EMBL/GenBank/DDBJ databases">
        <authorList>
            <person name="Cucini C."/>
            <person name="Frati F."/>
        </authorList>
    </citation>
    <scope>NUCLEOTIDE SEQUENCE [LARGE SCALE GENOMIC DNA]</scope>
</reference>
<keyword evidence="2" id="KW-0479">Metal-binding</keyword>
<keyword evidence="4" id="KW-1185">Reference proteome</keyword>
<dbReference type="PANTHER" id="PTHR35201:SF4">
    <property type="entry name" value="BETA-PINACENE SYNTHASE-RELATED"/>
    <property type="match status" value="1"/>
</dbReference>
<dbReference type="SUPFAM" id="SSF48576">
    <property type="entry name" value="Terpenoid synthases"/>
    <property type="match status" value="1"/>
</dbReference>
<accession>A0ABP1Q931</accession>
<dbReference type="EMBL" id="CAXLJM020000025">
    <property type="protein sequence ID" value="CAL8092007.1"/>
    <property type="molecule type" value="Genomic_DNA"/>
</dbReference>
<dbReference type="Pfam" id="PF19086">
    <property type="entry name" value="Terpene_syn_C_2"/>
    <property type="match status" value="1"/>
</dbReference>
<evidence type="ECO:0000313" key="4">
    <source>
        <dbReference type="Proteomes" id="UP001642540"/>
    </source>
</evidence>
<dbReference type="PANTHER" id="PTHR35201">
    <property type="entry name" value="TERPENE SYNTHASE"/>
    <property type="match status" value="1"/>
</dbReference>
<dbReference type="InterPro" id="IPR008949">
    <property type="entry name" value="Isoprenoid_synthase_dom_sf"/>
</dbReference>
<evidence type="ECO:0000256" key="1">
    <source>
        <dbReference type="ARBA" id="ARBA00006333"/>
    </source>
</evidence>
<evidence type="ECO:0000313" key="3">
    <source>
        <dbReference type="EMBL" id="CAL8092007.1"/>
    </source>
</evidence>
<dbReference type="Proteomes" id="UP001642540">
    <property type="component" value="Unassembled WGS sequence"/>
</dbReference>
<keyword evidence="2" id="KW-0460">Magnesium</keyword>
<dbReference type="Gene3D" id="1.10.600.10">
    <property type="entry name" value="Farnesyl Diphosphate Synthase"/>
    <property type="match status" value="1"/>
</dbReference>
<keyword evidence="2" id="KW-0456">Lyase</keyword>
<sequence length="409" mass="47849">MEKFGQVFIRKRAENSSKLELIPSARFSNLNHKWYNSDANVHSEFAKHNGKKFSLSFQTNQNDKSGLLVPFQGNFNVPLNLGETCNQDFEGIETADKKDIGIIRSYNLVSDETTDGIDKKFFEQTAFLAACYPSTKLCDPNTLQRIFFLAFFAFDDHLESLFDYKFDALDTFLKYATKIIKNKIEITKILTPTNENVPEILWKYLNYIECIESKLTKEENGRDRGKYFRQALQEHLHANVVEICYEWNAQQKNLFVKAQKELRIVASGAIICLEVGLYDAGIEVKDEIRNTFLFKWFIRLYTQYFSWTNDIISYQKEVDSGRAKCNTVYLLHYHNGLPLKDAMQKVQDKINARSTLLVEVGEMLKTFYTFDENLQRCVHMVKQIAYGNVQWFGITERYHQEFRYDCVLE</sequence>
<comment type="similarity">
    <text evidence="1 2">Belongs to the terpene synthase family.</text>
</comment>
<name>A0ABP1Q931_9HEXA</name>
<organism evidence="3 4">
    <name type="scientific">Orchesella dallaii</name>
    <dbReference type="NCBI Taxonomy" id="48710"/>
    <lineage>
        <taxon>Eukaryota</taxon>
        <taxon>Metazoa</taxon>
        <taxon>Ecdysozoa</taxon>
        <taxon>Arthropoda</taxon>
        <taxon>Hexapoda</taxon>
        <taxon>Collembola</taxon>
        <taxon>Entomobryomorpha</taxon>
        <taxon>Entomobryoidea</taxon>
        <taxon>Orchesellidae</taxon>
        <taxon>Orchesellinae</taxon>
        <taxon>Orchesella</taxon>
    </lineage>
</organism>
<comment type="cofactor">
    <cofactor evidence="2">
        <name>Mg(2+)</name>
        <dbReference type="ChEBI" id="CHEBI:18420"/>
    </cofactor>
</comment>